<accession>A0A4Q9MTD6</accession>
<gene>
    <name evidence="2" type="ORF">BD311DRAFT_753438</name>
</gene>
<dbReference type="Proteomes" id="UP000292957">
    <property type="component" value="Unassembled WGS sequence"/>
</dbReference>
<dbReference type="AlphaFoldDB" id="A0A4Q9MTD6"/>
<proteinExistence type="predicted"/>
<dbReference type="EMBL" id="ML143402">
    <property type="protein sequence ID" value="TBU30905.1"/>
    <property type="molecule type" value="Genomic_DNA"/>
</dbReference>
<evidence type="ECO:0000313" key="2">
    <source>
        <dbReference type="EMBL" id="TBU30905.1"/>
    </source>
</evidence>
<sequence length="79" mass="8931">MGAYSEWPFHVSSAVFFAHMLVPLSTWLGTRCFNPSTPPLFVSSFRSYHSSLSVSLVVTRSLWQPHIVLGRSCIYRLPS</sequence>
<reference evidence="2" key="1">
    <citation type="submission" date="2019-01" db="EMBL/GenBank/DDBJ databases">
        <title>Draft genome sequences of three monokaryotic isolates of the white-rot basidiomycete fungus Dichomitus squalens.</title>
        <authorList>
            <consortium name="DOE Joint Genome Institute"/>
            <person name="Lopez S.C."/>
            <person name="Andreopoulos B."/>
            <person name="Pangilinan J."/>
            <person name="Lipzen A."/>
            <person name="Riley R."/>
            <person name="Ahrendt S."/>
            <person name="Ng V."/>
            <person name="Barry K."/>
            <person name="Daum C."/>
            <person name="Grigoriev I.V."/>
            <person name="Hilden K.S."/>
            <person name="Makela M.R."/>
            <person name="de Vries R.P."/>
        </authorList>
    </citation>
    <scope>NUCLEOTIDE SEQUENCE [LARGE SCALE GENOMIC DNA]</scope>
    <source>
        <strain evidence="2">OM18370.1</strain>
    </source>
</reference>
<protein>
    <recommendedName>
        <fullName evidence="3">Secreted protein</fullName>
    </recommendedName>
</protein>
<organism evidence="2">
    <name type="scientific">Dichomitus squalens</name>
    <dbReference type="NCBI Taxonomy" id="114155"/>
    <lineage>
        <taxon>Eukaryota</taxon>
        <taxon>Fungi</taxon>
        <taxon>Dikarya</taxon>
        <taxon>Basidiomycota</taxon>
        <taxon>Agaricomycotina</taxon>
        <taxon>Agaricomycetes</taxon>
        <taxon>Polyporales</taxon>
        <taxon>Polyporaceae</taxon>
        <taxon>Dichomitus</taxon>
    </lineage>
</organism>
<name>A0A4Q9MTD6_9APHY</name>
<feature type="signal peptide" evidence="1">
    <location>
        <begin position="1"/>
        <end position="32"/>
    </location>
</feature>
<evidence type="ECO:0008006" key="3">
    <source>
        <dbReference type="Google" id="ProtNLM"/>
    </source>
</evidence>
<evidence type="ECO:0000256" key="1">
    <source>
        <dbReference type="SAM" id="SignalP"/>
    </source>
</evidence>
<keyword evidence="1" id="KW-0732">Signal</keyword>
<feature type="chain" id="PRO_5020625807" description="Secreted protein" evidence="1">
    <location>
        <begin position="33"/>
        <end position="79"/>
    </location>
</feature>